<dbReference type="KEGG" id="hadh:FRZ61_16150"/>
<dbReference type="OrthoDB" id="9795032at2"/>
<feature type="region of interest" description="Disordered" evidence="3">
    <location>
        <begin position="534"/>
        <end position="554"/>
    </location>
</feature>
<protein>
    <submittedName>
        <fullName evidence="6">FMN-binding glutamate synthase family protein</fullName>
    </submittedName>
</protein>
<dbReference type="AlphaFoldDB" id="A0A5J6N463"/>
<evidence type="ECO:0000256" key="4">
    <source>
        <dbReference type="SAM" id="Phobius"/>
    </source>
</evidence>
<evidence type="ECO:0000313" key="6">
    <source>
        <dbReference type="EMBL" id="QEX21686.1"/>
    </source>
</evidence>
<dbReference type="GO" id="GO:0006537">
    <property type="term" value="P:glutamate biosynthetic process"/>
    <property type="evidence" value="ECO:0007669"/>
    <property type="project" value="InterPro"/>
</dbReference>
<dbReference type="Gene3D" id="3.20.20.70">
    <property type="entry name" value="Aldolase class I"/>
    <property type="match status" value="1"/>
</dbReference>
<evidence type="ECO:0000256" key="2">
    <source>
        <dbReference type="PIRNR" id="PIRNR006429"/>
    </source>
</evidence>
<evidence type="ECO:0000256" key="3">
    <source>
        <dbReference type="SAM" id="MobiDB-lite"/>
    </source>
</evidence>
<feature type="transmembrane region" description="Helical" evidence="4">
    <location>
        <begin position="40"/>
        <end position="59"/>
    </location>
</feature>
<keyword evidence="4" id="KW-0472">Membrane</keyword>
<accession>A0A5J6N463</accession>
<evidence type="ECO:0000313" key="7">
    <source>
        <dbReference type="Proteomes" id="UP000325797"/>
    </source>
</evidence>
<reference evidence="6 7" key="1">
    <citation type="submission" date="2019-08" db="EMBL/GenBank/DDBJ databases">
        <title>Hyperibacter terrae gen. nov., sp. nov. and Hyperibacter viscosus sp. nov., two new members in the family Rhodospirillaceae isolated from the rhizosphere of Hypericum perforatum.</title>
        <authorList>
            <person name="Noviana Z."/>
        </authorList>
    </citation>
    <scope>NUCLEOTIDE SEQUENCE [LARGE SCALE GENOMIC DNA]</scope>
    <source>
        <strain evidence="6 7">R5959</strain>
    </source>
</reference>
<feature type="transmembrane region" description="Helical" evidence="4">
    <location>
        <begin position="12"/>
        <end position="34"/>
    </location>
</feature>
<dbReference type="InterPro" id="IPR027283">
    <property type="entry name" value="YerD"/>
</dbReference>
<dbReference type="InterPro" id="IPR002932">
    <property type="entry name" value="Glu_synthdom"/>
</dbReference>
<dbReference type="Pfam" id="PF01645">
    <property type="entry name" value="Glu_synthase"/>
    <property type="match status" value="1"/>
</dbReference>
<keyword evidence="4" id="KW-0812">Transmembrane</keyword>
<dbReference type="Proteomes" id="UP000325797">
    <property type="component" value="Chromosome"/>
</dbReference>
<dbReference type="PIRSF" id="PIRSF006429">
    <property type="entry name" value="GOGAT_lg_2"/>
    <property type="match status" value="1"/>
</dbReference>
<keyword evidence="7" id="KW-1185">Reference proteome</keyword>
<dbReference type="PANTHER" id="PTHR43819">
    <property type="entry name" value="ARCHAEAL-TYPE GLUTAMATE SYNTHASE [NADPH]"/>
    <property type="match status" value="1"/>
</dbReference>
<feature type="domain" description="Glutamate synthase" evidence="5">
    <location>
        <begin position="167"/>
        <end position="482"/>
    </location>
</feature>
<comment type="similarity">
    <text evidence="1 2">Belongs to the glutamate synthase family.</text>
</comment>
<proteinExistence type="inferred from homology"/>
<organism evidence="6 7">
    <name type="scientific">Hypericibacter adhaerens</name>
    <dbReference type="NCBI Taxonomy" id="2602016"/>
    <lineage>
        <taxon>Bacteria</taxon>
        <taxon>Pseudomonadati</taxon>
        <taxon>Pseudomonadota</taxon>
        <taxon>Alphaproteobacteria</taxon>
        <taxon>Rhodospirillales</taxon>
        <taxon>Dongiaceae</taxon>
        <taxon>Hypericibacter</taxon>
    </lineage>
</organism>
<dbReference type="RefSeq" id="WP_151116399.1">
    <property type="nucleotide sequence ID" value="NZ_CP042582.1"/>
</dbReference>
<dbReference type="SUPFAM" id="SSF51395">
    <property type="entry name" value="FMN-linked oxidoreductases"/>
    <property type="match status" value="1"/>
</dbReference>
<dbReference type="InterPro" id="IPR024188">
    <property type="entry name" value="GltB"/>
</dbReference>
<keyword evidence="4" id="KW-1133">Transmembrane helix</keyword>
<evidence type="ECO:0000259" key="5">
    <source>
        <dbReference type="Pfam" id="PF01645"/>
    </source>
</evidence>
<dbReference type="CDD" id="cd02808">
    <property type="entry name" value="GltS_FMN"/>
    <property type="match status" value="1"/>
</dbReference>
<name>A0A5J6N463_9PROT</name>
<dbReference type="GO" id="GO:0015930">
    <property type="term" value="F:glutamate synthase activity"/>
    <property type="evidence" value="ECO:0007669"/>
    <property type="project" value="InterPro"/>
</dbReference>
<dbReference type="PANTHER" id="PTHR43819:SF1">
    <property type="entry name" value="ARCHAEAL-TYPE GLUTAMATE SYNTHASE [NADPH]"/>
    <property type="match status" value="1"/>
</dbReference>
<dbReference type="InterPro" id="IPR013785">
    <property type="entry name" value="Aldolase_TIM"/>
</dbReference>
<sequence>MSLGTTADFRAAARRFSLFTIVLLLALLSLLLGVELAKGWLWPLVLLLPLLALGVWDLVQPAHSLMRNYPLIAHFRWLFEELRPYLRQYIVEDDHSGKPYSHDERALIYARAKGQEDRQPFGTELDAYHGAFEWMTHSIAPKPVVTEPFRIKVGGADCKKHYEAAILNISAMSFGSLGPNAIEALNWGAKLGGFYHDTGEGGISRYHRIHGGDIVYELGTGYFGARNPNGSFSPERFAEQARNDQIRMVEIKLSQGAKPGHGGILPGAKVSPEISEARGVAAGVDCISPSRHTAFSTPAEMMEFIATLRELSGGKPVGFKLCVGHPTEVFALVKAMLKTGIKPDFIVVDGKEGGTGAAPAEFSDHLGMPLREGLILMRNALVGANLRGEIRLAASGKIVSGFSMAANLAIGADWCNAARAFMFSLGCVQSMRCHTNRCPTGVTTNDPVLQRGLVVALKAQRVASFQRHTVEALAELVAAAGVTHPQDLMPRHIWHRLNPIEVRTLDRIYNFLEPGVLLAAPDMTPYAEEWRAADPDSFEPRMEVGPQREATGAA</sequence>
<gene>
    <name evidence="6" type="primary">glt</name>
    <name evidence="6" type="ORF">FRZ61_16150</name>
</gene>
<dbReference type="EMBL" id="CP042582">
    <property type="protein sequence ID" value="QEX21686.1"/>
    <property type="molecule type" value="Genomic_DNA"/>
</dbReference>
<evidence type="ECO:0000256" key="1">
    <source>
        <dbReference type="ARBA" id="ARBA00009716"/>
    </source>
</evidence>
<dbReference type="PIRSF" id="PIRSF500060">
    <property type="entry name" value="UCP500060"/>
    <property type="match status" value="1"/>
</dbReference>